<dbReference type="KEGG" id="rst:ATY39_13510"/>
<keyword evidence="2" id="KW-1133">Transmembrane helix</keyword>
<dbReference type="STRING" id="241244.ATY39_13510"/>
<accession>A0A143HFS5</accession>
<evidence type="ECO:0000256" key="2">
    <source>
        <dbReference type="SAM" id="Phobius"/>
    </source>
</evidence>
<dbReference type="InterPro" id="IPR032816">
    <property type="entry name" value="VTT_dom"/>
</dbReference>
<feature type="transmembrane region" description="Helical" evidence="2">
    <location>
        <begin position="130"/>
        <end position="151"/>
    </location>
</feature>
<dbReference type="OrthoDB" id="9810270at2"/>
<dbReference type="EMBL" id="CP014806">
    <property type="protein sequence ID" value="AMX00336.1"/>
    <property type="molecule type" value="Genomic_DNA"/>
</dbReference>
<dbReference type="Proteomes" id="UP000076021">
    <property type="component" value="Chromosome"/>
</dbReference>
<keyword evidence="2" id="KW-0472">Membrane</keyword>
<dbReference type="RefSeq" id="WP_066790612.1">
    <property type="nucleotide sequence ID" value="NZ_CP014806.1"/>
</dbReference>
<dbReference type="GO" id="GO:0005886">
    <property type="term" value="C:plasma membrane"/>
    <property type="evidence" value="ECO:0007669"/>
    <property type="project" value="TreeGrafter"/>
</dbReference>
<feature type="transmembrane region" description="Helical" evidence="2">
    <location>
        <begin position="50"/>
        <end position="71"/>
    </location>
</feature>
<name>A0A143HFS5_9BACL</name>
<dbReference type="Pfam" id="PF09335">
    <property type="entry name" value="VTT_dom"/>
    <property type="match status" value="1"/>
</dbReference>
<evidence type="ECO:0000313" key="4">
    <source>
        <dbReference type="EMBL" id="AMX00336.1"/>
    </source>
</evidence>
<feature type="domain" description="VTT" evidence="3">
    <location>
        <begin position="32"/>
        <end position="144"/>
    </location>
</feature>
<reference evidence="4 5" key="1">
    <citation type="journal article" date="2016" name="Genome Announc.">
        <title>Whole-Genome Sequence of Rummeliibacillus stabekisii Strain PP9 Isolated from Antarctic Soil.</title>
        <authorList>
            <person name="da Mota F.F."/>
            <person name="Vollu R.E."/>
            <person name="Jurelevicius D."/>
            <person name="Seldin L."/>
        </authorList>
    </citation>
    <scope>NUCLEOTIDE SEQUENCE [LARGE SCALE GENOMIC DNA]</scope>
    <source>
        <strain evidence="4 5">PP9</strain>
    </source>
</reference>
<organism evidence="4 5">
    <name type="scientific">Rummeliibacillus stabekisii</name>
    <dbReference type="NCBI Taxonomy" id="241244"/>
    <lineage>
        <taxon>Bacteria</taxon>
        <taxon>Bacillati</taxon>
        <taxon>Bacillota</taxon>
        <taxon>Bacilli</taxon>
        <taxon>Bacillales</taxon>
        <taxon>Caryophanaceae</taxon>
        <taxon>Rummeliibacillus</taxon>
    </lineage>
</organism>
<dbReference type="AlphaFoldDB" id="A0A143HFS5"/>
<keyword evidence="2" id="KW-0812">Transmembrane</keyword>
<keyword evidence="5" id="KW-1185">Reference proteome</keyword>
<sequence>MEIIKTILEVLNNYGLFGLIIVAFTESSFFPIPPDVLLIPLSIANPNLAIVYALVTTFSSVAGAVFGWWIGKRFGRKVLRKIVSDQIIEKADTYFEKYGGQSLAIAGFSPIPYKVFTILSGISKVNLKDVIIWSILGRGARFLLEGVVIMILGKSAENFINHYFGWISVVVVILVLMIVVIYKWLKRKSDR</sequence>
<feature type="transmembrane region" description="Helical" evidence="2">
    <location>
        <begin position="12"/>
        <end position="30"/>
    </location>
</feature>
<dbReference type="PANTHER" id="PTHR42709:SF11">
    <property type="entry name" value="DEDA FAMILY PROTEIN"/>
    <property type="match status" value="1"/>
</dbReference>
<feature type="transmembrane region" description="Helical" evidence="2">
    <location>
        <begin position="163"/>
        <end position="185"/>
    </location>
</feature>
<dbReference type="PANTHER" id="PTHR42709">
    <property type="entry name" value="ALKALINE PHOSPHATASE LIKE PROTEIN"/>
    <property type="match status" value="1"/>
</dbReference>
<dbReference type="InterPro" id="IPR051311">
    <property type="entry name" value="DedA_domain"/>
</dbReference>
<reference evidence="5" key="2">
    <citation type="submission" date="2016-03" db="EMBL/GenBank/DDBJ databases">
        <authorList>
            <person name="Ploux O."/>
        </authorList>
    </citation>
    <scope>NUCLEOTIDE SEQUENCE [LARGE SCALE GENOMIC DNA]</scope>
    <source>
        <strain evidence="5">PP9</strain>
    </source>
</reference>
<evidence type="ECO:0000313" key="5">
    <source>
        <dbReference type="Proteomes" id="UP000076021"/>
    </source>
</evidence>
<comment type="similarity">
    <text evidence="1">Belongs to the DedA family.</text>
</comment>
<evidence type="ECO:0000259" key="3">
    <source>
        <dbReference type="Pfam" id="PF09335"/>
    </source>
</evidence>
<evidence type="ECO:0000256" key="1">
    <source>
        <dbReference type="ARBA" id="ARBA00010792"/>
    </source>
</evidence>
<proteinExistence type="inferred from homology"/>
<protein>
    <recommendedName>
        <fullName evidence="3">VTT domain-containing protein</fullName>
    </recommendedName>
</protein>
<gene>
    <name evidence="4" type="ORF">ATY39_13510</name>
</gene>